<sequence>LLPRHINHMTMENFYDMYKLWAEGAALPGVAVSAFTDADTIQTPEDFVKIIQEKVVPVRKRELRAEILPGSLDWKEYYEQYGLNEDYMQSPHDCILLVKHLTNSSSLSQRPMTFLPASFAGRLEKPIGVLSRNLLAERAVREWERFAPGPVRAVSVIPEKPAQAKPKGKAKAKAKGKGVKRKAEDQSAEIFRADEPNTEPSVAVPAEDQGLPEPGANEAPVDPPAFPLPERSNFAGRTKPNTPAGLKIFEDRRDKFYASLPAHFWRDKLQREYWLLCNETPDDLDAAIAAFREKHPEDAVNPRPAAARGGRGRGRGRGKATARH</sequence>
<dbReference type="AlphaFoldDB" id="A0A813CJS8"/>
<dbReference type="EMBL" id="CAJNJA010102096">
    <property type="protein sequence ID" value="CAE7944586.1"/>
    <property type="molecule type" value="Genomic_DNA"/>
</dbReference>
<feature type="region of interest" description="Disordered" evidence="1">
    <location>
        <begin position="159"/>
        <end position="215"/>
    </location>
</feature>
<feature type="compositionally biased region" description="Basic residues" evidence="1">
    <location>
        <begin position="166"/>
        <end position="180"/>
    </location>
</feature>
<organism evidence="2 3">
    <name type="scientific">Symbiodinium necroappetens</name>
    <dbReference type="NCBI Taxonomy" id="1628268"/>
    <lineage>
        <taxon>Eukaryota</taxon>
        <taxon>Sar</taxon>
        <taxon>Alveolata</taxon>
        <taxon>Dinophyceae</taxon>
        <taxon>Suessiales</taxon>
        <taxon>Symbiodiniaceae</taxon>
        <taxon>Symbiodinium</taxon>
    </lineage>
</organism>
<protein>
    <submittedName>
        <fullName evidence="2">Uncharacterized protein</fullName>
    </submittedName>
</protein>
<proteinExistence type="predicted"/>
<keyword evidence="3" id="KW-1185">Reference proteome</keyword>
<feature type="non-terminal residue" evidence="2">
    <location>
        <position position="324"/>
    </location>
</feature>
<accession>A0A813CJS8</accession>
<gene>
    <name evidence="2" type="ORF">SNEC2469_LOCUS35374</name>
</gene>
<feature type="region of interest" description="Disordered" evidence="1">
    <location>
        <begin position="294"/>
        <end position="324"/>
    </location>
</feature>
<feature type="compositionally biased region" description="Basic residues" evidence="1">
    <location>
        <begin position="310"/>
        <end position="324"/>
    </location>
</feature>
<feature type="compositionally biased region" description="Basic and acidic residues" evidence="1">
    <location>
        <begin position="181"/>
        <end position="195"/>
    </location>
</feature>
<dbReference type="Proteomes" id="UP000601435">
    <property type="component" value="Unassembled WGS sequence"/>
</dbReference>
<evidence type="ECO:0000256" key="1">
    <source>
        <dbReference type="SAM" id="MobiDB-lite"/>
    </source>
</evidence>
<name>A0A813CJS8_9DINO</name>
<reference evidence="2" key="1">
    <citation type="submission" date="2021-02" db="EMBL/GenBank/DDBJ databases">
        <authorList>
            <person name="Dougan E. K."/>
            <person name="Rhodes N."/>
            <person name="Thang M."/>
            <person name="Chan C."/>
        </authorList>
    </citation>
    <scope>NUCLEOTIDE SEQUENCE</scope>
</reference>
<comment type="caution">
    <text evidence="2">The sequence shown here is derived from an EMBL/GenBank/DDBJ whole genome shotgun (WGS) entry which is preliminary data.</text>
</comment>
<evidence type="ECO:0000313" key="2">
    <source>
        <dbReference type="EMBL" id="CAE7944586.1"/>
    </source>
</evidence>
<evidence type="ECO:0000313" key="3">
    <source>
        <dbReference type="Proteomes" id="UP000601435"/>
    </source>
</evidence>